<proteinExistence type="predicted"/>
<dbReference type="EMBL" id="CP053085">
    <property type="protein sequence ID" value="QJR37232.1"/>
    <property type="molecule type" value="Genomic_DNA"/>
</dbReference>
<sequence>MTARGLIVLSTLACIACAKPTTPESTLKVSYYAQDSAFASAEPLRVDVGSGEQLRSLRGIELAPYHPFLVSGVMPLDTGATLPITVVMLGANADTAAKAQLTFGPIESATSYTLGVSAGGRNPSSAPSRCGVQVAVPMTRAGGVQRGDSLFVSIAGVRDGKEC</sequence>
<dbReference type="KEGG" id="ggr:HKW67_17770"/>
<organism evidence="1 2">
    <name type="scientific">Gemmatimonas groenlandica</name>
    <dbReference type="NCBI Taxonomy" id="2732249"/>
    <lineage>
        <taxon>Bacteria</taxon>
        <taxon>Pseudomonadati</taxon>
        <taxon>Gemmatimonadota</taxon>
        <taxon>Gemmatimonadia</taxon>
        <taxon>Gemmatimonadales</taxon>
        <taxon>Gemmatimonadaceae</taxon>
        <taxon>Gemmatimonas</taxon>
    </lineage>
</organism>
<reference evidence="1 2" key="1">
    <citation type="submission" date="2020-05" db="EMBL/GenBank/DDBJ databases">
        <title>Complete genome sequence of Gemmatimonas greenlandica TET16.</title>
        <authorList>
            <person name="Zeng Y."/>
        </authorList>
    </citation>
    <scope>NUCLEOTIDE SEQUENCE [LARGE SCALE GENOMIC DNA]</scope>
    <source>
        <strain evidence="1 2">TET16</strain>
    </source>
</reference>
<protein>
    <submittedName>
        <fullName evidence="1">Uncharacterized protein</fullName>
    </submittedName>
</protein>
<evidence type="ECO:0000313" key="1">
    <source>
        <dbReference type="EMBL" id="QJR37232.1"/>
    </source>
</evidence>
<accession>A0A6M4IWG4</accession>
<dbReference type="AlphaFoldDB" id="A0A6M4IWG4"/>
<gene>
    <name evidence="1" type="ORF">HKW67_17770</name>
</gene>
<keyword evidence="2" id="KW-1185">Reference proteome</keyword>
<dbReference type="Proteomes" id="UP000500938">
    <property type="component" value="Chromosome"/>
</dbReference>
<dbReference type="RefSeq" id="WP_171226665.1">
    <property type="nucleotide sequence ID" value="NZ_CP053085.1"/>
</dbReference>
<evidence type="ECO:0000313" key="2">
    <source>
        <dbReference type="Proteomes" id="UP000500938"/>
    </source>
</evidence>
<name>A0A6M4IWG4_9BACT</name>